<organism evidence="1 2">
    <name type="scientific">Octadecabacter antarcticus 307</name>
    <dbReference type="NCBI Taxonomy" id="391626"/>
    <lineage>
        <taxon>Bacteria</taxon>
        <taxon>Pseudomonadati</taxon>
        <taxon>Pseudomonadota</taxon>
        <taxon>Alphaproteobacteria</taxon>
        <taxon>Rhodobacterales</taxon>
        <taxon>Roseobacteraceae</taxon>
        <taxon>Octadecabacter</taxon>
    </lineage>
</organism>
<name>M9RGN6_9RHOB</name>
<dbReference type="eggNOG" id="COG0582">
    <property type="taxonomic scope" value="Bacteria"/>
</dbReference>
<gene>
    <name evidence="1" type="ORF">OAN307_c41690</name>
</gene>
<dbReference type="KEGG" id="oat:OAN307_c41690"/>
<dbReference type="AlphaFoldDB" id="M9RGN6"/>
<proteinExistence type="predicted"/>
<keyword evidence="2" id="KW-1185">Reference proteome</keyword>
<reference evidence="1 2" key="1">
    <citation type="journal article" date="2013" name="PLoS ONE">
        <title>Poles Apart: Arctic and Antarctic Octadecabacter strains Share High Genome Plasticity and a New Type of Xanthorhodopsin.</title>
        <authorList>
            <person name="Vollmers J."/>
            <person name="Voget S."/>
            <person name="Dietrich S."/>
            <person name="Gollnow K."/>
            <person name="Smits M."/>
            <person name="Meyer K."/>
            <person name="Brinkhoff T."/>
            <person name="Simon M."/>
            <person name="Daniel R."/>
        </authorList>
    </citation>
    <scope>NUCLEOTIDE SEQUENCE [LARGE SCALE GENOMIC DNA]</scope>
    <source>
        <strain evidence="1 2">307</strain>
    </source>
</reference>
<sequence length="153" mass="17367">MRLNSYLSHSRHGIFYFRWPLPSCEFNAKRASFRMSLRTRCPKRAGQLARHLASCGDAFLHKKASSDMRHDELRALVHKYFKNALATQRDRLDADGPMSARELAPVETSQALAEASEEEFWSICTQKAQTPSCGNSARPVVFLSQKPLPTLQE</sequence>
<dbReference type="HOGENOM" id="CLU_1979265_0_0_5"/>
<evidence type="ECO:0000313" key="1">
    <source>
        <dbReference type="EMBL" id="AGI69566.1"/>
    </source>
</evidence>
<evidence type="ECO:0000313" key="2">
    <source>
        <dbReference type="Proteomes" id="UP000005307"/>
    </source>
</evidence>
<dbReference type="Proteomes" id="UP000005307">
    <property type="component" value="Chromosome"/>
</dbReference>
<accession>M9RGN6</accession>
<dbReference type="EMBL" id="CP003740">
    <property type="protein sequence ID" value="AGI69566.1"/>
    <property type="molecule type" value="Genomic_DNA"/>
</dbReference>
<protein>
    <submittedName>
        <fullName evidence="1">Uncharacterized protein</fullName>
    </submittedName>
</protein>